<gene>
    <name evidence="4" type="ORF">AAFL32_02090</name>
    <name evidence="3" type="ORF">HV064_15225</name>
    <name evidence="5" type="ORF">HV234_05815</name>
    <name evidence="6" type="ORF">KOSB73_20166</name>
    <name evidence="7" type="ORF">NCTC9149_01457</name>
</gene>
<dbReference type="InterPro" id="IPR036390">
    <property type="entry name" value="WH_DNA-bd_sf"/>
</dbReference>
<name>A0A285AXG7_9ENTR</name>
<evidence type="ECO:0000313" key="4">
    <source>
        <dbReference type="EMBL" id="MEM0622687.1"/>
    </source>
</evidence>
<reference evidence="10 11" key="4">
    <citation type="submission" date="2020-06" db="EMBL/GenBank/DDBJ databases">
        <title>REHAB project genomes.</title>
        <authorList>
            <person name="Shaw L.P."/>
        </authorList>
    </citation>
    <scope>NUCLEOTIDE SEQUENCE [LARGE SCALE GENOMIC DNA]</scope>
    <source>
        <strain evidence="3 11">RHBSTW-00092</strain>
        <strain evidence="10">RHBSTW-00555</strain>
    </source>
</reference>
<reference evidence="6" key="2">
    <citation type="submission" date="2017-08" db="EMBL/GenBank/DDBJ databases">
        <authorList>
            <person name="de Groot N.N."/>
        </authorList>
    </citation>
    <scope>NUCLEOTIDE SEQUENCE [LARGE SCALE GENOMIC DNA]</scope>
    <source>
        <strain evidence="6">06D021</strain>
    </source>
</reference>
<dbReference type="Gene3D" id="1.10.10.10">
    <property type="entry name" value="Winged helix-like DNA-binding domain superfamily/Winged helix DNA-binding domain"/>
    <property type="match status" value="1"/>
</dbReference>
<dbReference type="GeneID" id="97393877"/>
<dbReference type="SUPFAM" id="SSF46785">
    <property type="entry name" value="Winged helix' DNA-binding domain"/>
    <property type="match status" value="1"/>
</dbReference>
<dbReference type="Proteomes" id="UP001458070">
    <property type="component" value="Unassembled WGS sequence"/>
</dbReference>
<evidence type="ECO:0000256" key="1">
    <source>
        <dbReference type="ARBA" id="ARBA00023015"/>
    </source>
</evidence>
<dbReference type="Proteomes" id="UP000254571">
    <property type="component" value="Unassembled WGS sequence"/>
</dbReference>
<evidence type="ECO:0000313" key="3">
    <source>
        <dbReference type="EMBL" id="MBA8125245.1"/>
    </source>
</evidence>
<evidence type="ECO:0000313" key="11">
    <source>
        <dbReference type="Proteomes" id="UP000557483"/>
    </source>
</evidence>
<dbReference type="EMBL" id="CP055315">
    <property type="protein sequence ID" value="QLO51076.1"/>
    <property type="molecule type" value="Genomic_DNA"/>
</dbReference>
<accession>A0A285AXG7</accession>
<evidence type="ECO:0000313" key="10">
    <source>
        <dbReference type="Proteomes" id="UP000510937"/>
    </source>
</evidence>
<dbReference type="AlphaFoldDB" id="A0A285AXG7"/>
<keyword evidence="1" id="KW-0805">Transcription regulation</keyword>
<dbReference type="Proteomes" id="UP000557483">
    <property type="component" value="Unassembled WGS sequence"/>
</dbReference>
<evidence type="ECO:0000313" key="6">
    <source>
        <dbReference type="EMBL" id="SNU33381.1"/>
    </source>
</evidence>
<dbReference type="Proteomes" id="UP000220639">
    <property type="component" value="Unassembled WGS sequence"/>
</dbReference>
<dbReference type="EMBL" id="JABXRN010000001">
    <property type="protein sequence ID" value="MBA8125245.1"/>
    <property type="molecule type" value="Genomic_DNA"/>
</dbReference>
<dbReference type="RefSeq" id="WP_004137390.1">
    <property type="nucleotide sequence ID" value="NZ_CABGKG010000003.1"/>
</dbReference>
<organism evidence="6 8">
    <name type="scientific">Klebsiella grimontii</name>
    <dbReference type="NCBI Taxonomy" id="2058152"/>
    <lineage>
        <taxon>Bacteria</taxon>
        <taxon>Pseudomonadati</taxon>
        <taxon>Pseudomonadota</taxon>
        <taxon>Gammaproteobacteria</taxon>
        <taxon>Enterobacterales</taxon>
        <taxon>Enterobacteriaceae</taxon>
        <taxon>Klebsiella/Raoultella group</taxon>
        <taxon>Klebsiella</taxon>
    </lineage>
</organism>
<evidence type="ECO:0000313" key="12">
    <source>
        <dbReference type="Proteomes" id="UP001458070"/>
    </source>
</evidence>
<dbReference type="Pfam" id="PF04703">
    <property type="entry name" value="FaeA"/>
    <property type="match status" value="1"/>
</dbReference>
<evidence type="ECO:0000313" key="9">
    <source>
        <dbReference type="Proteomes" id="UP000254571"/>
    </source>
</evidence>
<sequence length="106" mass="12315">MKISFSSCTPHSNQNSVTAVESLRSLMSSMGINKFSGVVVPEQEYILYVLKEHGPEGLLTRELADRCEMSIYKVRHLLLPLEKYGQVNRIKVNKHHKWYFYNKNID</sequence>
<proteinExistence type="predicted"/>
<reference evidence="7 9" key="3">
    <citation type="submission" date="2018-06" db="EMBL/GenBank/DDBJ databases">
        <authorList>
            <consortium name="Pathogen Informatics"/>
            <person name="Doyle S."/>
        </authorList>
    </citation>
    <scope>NUCLEOTIDE SEQUENCE [LARGE SCALE GENOMIC DNA]</scope>
    <source>
        <strain evidence="7 9">NCTC9149</strain>
    </source>
</reference>
<evidence type="ECO:0000313" key="8">
    <source>
        <dbReference type="Proteomes" id="UP000220639"/>
    </source>
</evidence>
<reference evidence="4 12" key="6">
    <citation type="submission" date="2024-04" db="EMBL/GenBank/DDBJ databases">
        <title>Draft genome assemblies of urinary isolates.</title>
        <authorList>
            <person name="Appleberry H."/>
            <person name="Kula A."/>
            <person name="Wolfe A.J."/>
            <person name="Putonti C."/>
        </authorList>
    </citation>
    <scope>NUCLEOTIDE SEQUENCE [LARGE SCALE GENOMIC DNA]</scope>
    <source>
        <strain evidence="4 12">UMB12529</strain>
    </source>
</reference>
<evidence type="ECO:0000313" key="7">
    <source>
        <dbReference type="EMBL" id="STW05090.1"/>
    </source>
</evidence>
<keyword evidence="12" id="KW-1185">Reference proteome</keyword>
<protein>
    <submittedName>
        <fullName evidence="4 6">Regulator</fullName>
    </submittedName>
</protein>
<evidence type="ECO:0000256" key="2">
    <source>
        <dbReference type="ARBA" id="ARBA00023163"/>
    </source>
</evidence>
<dbReference type="InterPro" id="IPR036388">
    <property type="entry name" value="WH-like_DNA-bd_sf"/>
</dbReference>
<dbReference type="EMBL" id="UGMX01000002">
    <property type="protein sequence ID" value="STW05090.1"/>
    <property type="molecule type" value="Genomic_DNA"/>
</dbReference>
<dbReference type="Proteomes" id="UP000510937">
    <property type="component" value="Chromosome"/>
</dbReference>
<reference evidence="5" key="5">
    <citation type="journal article" date="2021" name="Microb. Genom.">
        <title>A genomic epidemiological study shows that prevalence of antimicrobial resistance in Enterobacterales is associated with the livestock host, as well as antimicrobial usage.</title>
        <authorList>
            <person name="AbuOun M."/>
            <person name="Jones H."/>
            <person name="Stubberfield E."/>
            <person name="Gilson D."/>
            <person name="Shaw L.P."/>
            <person name="Hubbard A.T.M."/>
            <person name="Chau K.K."/>
            <person name="Sebra R."/>
            <person name="Peto T.E.A."/>
            <person name="Crook D.W."/>
            <person name="Read D.S."/>
            <person name="Gweon H.S."/>
            <person name="Walker A.S."/>
            <person name="Stoesser N."/>
            <person name="Smith R.P."/>
            <person name="Anjum M.F."/>
            <person name="On Behalf Of The Rehab Consortium."/>
        </authorList>
    </citation>
    <scope>NUCLEOTIDE SEQUENCE</scope>
    <source>
        <strain evidence="5">RHBSTW-00555</strain>
    </source>
</reference>
<keyword evidence="2" id="KW-0804">Transcription</keyword>
<dbReference type="EMBL" id="JBCGEM010000001">
    <property type="protein sequence ID" value="MEM0622687.1"/>
    <property type="molecule type" value="Genomic_DNA"/>
</dbReference>
<evidence type="ECO:0000313" key="5">
    <source>
        <dbReference type="EMBL" id="QLO51076.1"/>
    </source>
</evidence>
<dbReference type="EMBL" id="FZTC01000012">
    <property type="protein sequence ID" value="SNU33381.1"/>
    <property type="molecule type" value="Genomic_DNA"/>
</dbReference>
<dbReference type="InterPro" id="IPR006793">
    <property type="entry name" value="FaeA"/>
</dbReference>
<reference evidence="8" key="1">
    <citation type="submission" date="2017-08" db="EMBL/GenBank/DDBJ databases">
        <authorList>
            <person name="Brisse S."/>
        </authorList>
    </citation>
    <scope>NUCLEOTIDE SEQUENCE [LARGE SCALE GENOMIC DNA]</scope>
    <source>
        <strain evidence="8">06D021</strain>
    </source>
</reference>
<dbReference type="GO" id="GO:0006355">
    <property type="term" value="P:regulation of DNA-templated transcription"/>
    <property type="evidence" value="ECO:0007669"/>
    <property type="project" value="InterPro"/>
</dbReference>